<feature type="compositionally biased region" description="Acidic residues" evidence="1">
    <location>
        <begin position="64"/>
        <end position="79"/>
    </location>
</feature>
<sequence>MRPSRPPRPGPGSRPDDGESRAGGVAAWEAWGGETAGWPASAGESEARQESRGRPTRWNAPDREDGDGGDGDGDDEDEGRGDALPDRRGALVDAAAAAGHAGAPVPSTRTRIRLRVSVGAAVALVGAALVAAVLVTVVQSAAEGPASGSTTRADAQASEVREGDRAAGGRAASAGDPDAVGEQPGSAGGAAAPAPDAADAVDGESDDGIGAAGSAGSPRPPIYVHVVGAVASPGLFPLAPGSRVVDALAAAHGFADGADTAGVNLARVLSDGEQLVVPRQGETPAPAPAPAAGPSGAGGGTATASAPVDLNTATAEQLETLPRVGPSLAARIIAWRSAHGRFGRVADLGRVPGIGDRTLASLTPLVRV</sequence>
<dbReference type="Gene3D" id="1.10.150.320">
    <property type="entry name" value="Photosystem II 12 kDa extrinsic protein"/>
    <property type="match status" value="1"/>
</dbReference>
<name>A0A2S5VN39_9MICO</name>
<evidence type="ECO:0000256" key="1">
    <source>
        <dbReference type="SAM" id="MobiDB-lite"/>
    </source>
</evidence>
<evidence type="ECO:0000313" key="5">
    <source>
        <dbReference type="Proteomes" id="UP000239241"/>
    </source>
</evidence>
<dbReference type="PANTHER" id="PTHR21180">
    <property type="entry name" value="ENDONUCLEASE/EXONUCLEASE/PHOSPHATASE FAMILY DOMAIN-CONTAINING PROTEIN 1"/>
    <property type="match status" value="1"/>
</dbReference>
<dbReference type="Pfam" id="PF12836">
    <property type="entry name" value="HHH_3"/>
    <property type="match status" value="1"/>
</dbReference>
<feature type="compositionally biased region" description="Low complexity" evidence="1">
    <location>
        <begin position="91"/>
        <end position="103"/>
    </location>
</feature>
<feature type="compositionally biased region" description="Low complexity" evidence="1">
    <location>
        <begin position="168"/>
        <end position="178"/>
    </location>
</feature>
<feature type="compositionally biased region" description="Pro residues" evidence="1">
    <location>
        <begin position="1"/>
        <end position="12"/>
    </location>
</feature>
<dbReference type="InterPro" id="IPR051675">
    <property type="entry name" value="Endo/Exo/Phosphatase_dom_1"/>
</dbReference>
<feature type="compositionally biased region" description="Low complexity" evidence="1">
    <location>
        <begin position="189"/>
        <end position="198"/>
    </location>
</feature>
<evidence type="ECO:0000256" key="2">
    <source>
        <dbReference type="SAM" id="Phobius"/>
    </source>
</evidence>
<gene>
    <name evidence="4" type="ORF">C5E16_14395</name>
</gene>
<organism evidence="4 5">
    <name type="scientific">Clavibacter michiganensis</name>
    <dbReference type="NCBI Taxonomy" id="28447"/>
    <lineage>
        <taxon>Bacteria</taxon>
        <taxon>Bacillati</taxon>
        <taxon>Actinomycetota</taxon>
        <taxon>Actinomycetes</taxon>
        <taxon>Micrococcales</taxon>
        <taxon>Microbacteriaceae</taxon>
        <taxon>Clavibacter</taxon>
    </lineage>
</organism>
<keyword evidence="2" id="KW-0812">Transmembrane</keyword>
<dbReference type="Gene3D" id="3.10.560.10">
    <property type="entry name" value="Outer membrane lipoprotein wza domain like"/>
    <property type="match status" value="1"/>
</dbReference>
<feature type="transmembrane region" description="Helical" evidence="2">
    <location>
        <begin position="116"/>
        <end position="138"/>
    </location>
</feature>
<dbReference type="PANTHER" id="PTHR21180:SF32">
    <property type="entry name" value="ENDONUCLEASE_EXONUCLEASE_PHOSPHATASE FAMILY DOMAIN-CONTAINING PROTEIN 1"/>
    <property type="match status" value="1"/>
</dbReference>
<dbReference type="GO" id="GO:0015627">
    <property type="term" value="C:type II protein secretion system complex"/>
    <property type="evidence" value="ECO:0007669"/>
    <property type="project" value="TreeGrafter"/>
</dbReference>
<dbReference type="SUPFAM" id="SSF47781">
    <property type="entry name" value="RuvA domain 2-like"/>
    <property type="match status" value="1"/>
</dbReference>
<evidence type="ECO:0000313" key="4">
    <source>
        <dbReference type="EMBL" id="PPF64415.1"/>
    </source>
</evidence>
<accession>A0A2S5VN39</accession>
<dbReference type="InterPro" id="IPR010994">
    <property type="entry name" value="RuvA_2-like"/>
</dbReference>
<dbReference type="EMBL" id="PSXY01000035">
    <property type="protein sequence ID" value="PPF64415.1"/>
    <property type="molecule type" value="Genomic_DNA"/>
</dbReference>
<feature type="compositionally biased region" description="Low complexity" evidence="1">
    <location>
        <begin position="22"/>
        <end position="38"/>
    </location>
</feature>
<feature type="region of interest" description="Disordered" evidence="1">
    <location>
        <begin position="279"/>
        <end position="306"/>
    </location>
</feature>
<dbReference type="AlphaFoldDB" id="A0A2S5VN39"/>
<keyword evidence="2" id="KW-0472">Membrane</keyword>
<dbReference type="GO" id="GO:0015628">
    <property type="term" value="P:protein secretion by the type II secretion system"/>
    <property type="evidence" value="ECO:0007669"/>
    <property type="project" value="TreeGrafter"/>
</dbReference>
<keyword evidence="2" id="KW-1133">Transmembrane helix</keyword>
<proteinExistence type="predicted"/>
<feature type="compositionally biased region" description="Basic and acidic residues" evidence="1">
    <location>
        <begin position="80"/>
        <end position="90"/>
    </location>
</feature>
<comment type="caution">
    <text evidence="4">The sequence shown here is derived from an EMBL/GenBank/DDBJ whole genome shotgun (WGS) entry which is preliminary data.</text>
</comment>
<dbReference type="Pfam" id="PF10531">
    <property type="entry name" value="SLBB"/>
    <property type="match status" value="1"/>
</dbReference>
<feature type="domain" description="Soluble ligand binding" evidence="3">
    <location>
        <begin position="223"/>
        <end position="277"/>
    </location>
</feature>
<evidence type="ECO:0000259" key="3">
    <source>
        <dbReference type="Pfam" id="PF10531"/>
    </source>
</evidence>
<protein>
    <submittedName>
        <fullName evidence="4">Competence protein ComEA</fullName>
    </submittedName>
</protein>
<dbReference type="InterPro" id="IPR019554">
    <property type="entry name" value="Soluble_ligand-bd"/>
</dbReference>
<reference evidence="4 5" key="1">
    <citation type="submission" date="2018-02" db="EMBL/GenBank/DDBJ databases">
        <title>Bacteriophage NCPPB3778 and a type I-E CRISPR drive the evolution of the US Biological Select Agent, Rathayibacter toxicus.</title>
        <authorList>
            <person name="Davis E.W.II."/>
            <person name="Tabima J.F."/>
            <person name="Weisberg A.J."/>
            <person name="Lopes L.D."/>
            <person name="Wiseman M.S."/>
            <person name="Wiseman M.S."/>
            <person name="Pupko T."/>
            <person name="Belcher M.S."/>
            <person name="Sechler A.J."/>
            <person name="Tancos M.A."/>
            <person name="Schroeder B.K."/>
            <person name="Murray T.D."/>
            <person name="Luster D.G."/>
            <person name="Schneider W.L."/>
            <person name="Rogers E."/>
            <person name="Andreote F.D."/>
            <person name="Grunwald N.J."/>
            <person name="Putnam M.L."/>
            <person name="Chang J.H."/>
        </authorList>
    </citation>
    <scope>NUCLEOTIDE SEQUENCE [LARGE SCALE GENOMIC DNA]</scope>
    <source>
        <strain evidence="4 5">AY1B3</strain>
    </source>
</reference>
<dbReference type="Proteomes" id="UP000239241">
    <property type="component" value="Unassembled WGS sequence"/>
</dbReference>
<feature type="region of interest" description="Disordered" evidence="1">
    <location>
        <begin position="142"/>
        <end position="216"/>
    </location>
</feature>
<feature type="region of interest" description="Disordered" evidence="1">
    <location>
        <begin position="1"/>
        <end position="106"/>
    </location>
</feature>